<evidence type="ECO:0000256" key="3">
    <source>
        <dbReference type="ARBA" id="ARBA00022448"/>
    </source>
</evidence>
<keyword evidence="9 12" id="KW-0472">Membrane</keyword>
<evidence type="ECO:0000256" key="8">
    <source>
        <dbReference type="ARBA" id="ARBA00023065"/>
    </source>
</evidence>
<evidence type="ECO:0000313" key="14">
    <source>
        <dbReference type="Proteomes" id="UP000092578"/>
    </source>
</evidence>
<evidence type="ECO:0000256" key="9">
    <source>
        <dbReference type="ARBA" id="ARBA00023136"/>
    </source>
</evidence>
<dbReference type="InterPro" id="IPR002523">
    <property type="entry name" value="MgTranspt_CorA/ZnTranspt_ZntB"/>
</dbReference>
<dbReference type="PANTHER" id="PTHR46494:SF2">
    <property type="entry name" value="MAGNESIUM TRANSPORT PROTEIN CORA"/>
    <property type="match status" value="1"/>
</dbReference>
<keyword evidence="5 12" id="KW-0812">Transmembrane</keyword>
<dbReference type="SUPFAM" id="SSF144083">
    <property type="entry name" value="Magnesium transport protein CorA, transmembrane region"/>
    <property type="match status" value="1"/>
</dbReference>
<evidence type="ECO:0000256" key="7">
    <source>
        <dbReference type="ARBA" id="ARBA00022989"/>
    </source>
</evidence>
<dbReference type="GO" id="GO:0050897">
    <property type="term" value="F:cobalt ion binding"/>
    <property type="evidence" value="ECO:0007669"/>
    <property type="project" value="TreeGrafter"/>
</dbReference>
<evidence type="ECO:0000256" key="4">
    <source>
        <dbReference type="ARBA" id="ARBA00022475"/>
    </source>
</evidence>
<gene>
    <name evidence="13" type="ORF">A8F95_18935</name>
</gene>
<evidence type="ECO:0000256" key="5">
    <source>
        <dbReference type="ARBA" id="ARBA00022692"/>
    </source>
</evidence>
<comment type="catalytic activity">
    <reaction evidence="10">
        <text>Mg(2+)(in) = Mg(2+)(out)</text>
        <dbReference type="Rhea" id="RHEA:29827"/>
        <dbReference type="ChEBI" id="CHEBI:18420"/>
    </reaction>
</comment>
<keyword evidence="6" id="KW-0460">Magnesium</keyword>
<organism evidence="13 14">
    <name type="scientific">Pseudobacillus wudalianchiensis</name>
    <dbReference type="NCBI Taxonomy" id="1743143"/>
    <lineage>
        <taxon>Bacteria</taxon>
        <taxon>Bacillati</taxon>
        <taxon>Bacillota</taxon>
        <taxon>Bacilli</taxon>
        <taxon>Bacillales</taxon>
        <taxon>Bacillaceae</taxon>
        <taxon>Pseudobacillus</taxon>
    </lineage>
</organism>
<feature type="transmembrane region" description="Helical" evidence="12">
    <location>
        <begin position="273"/>
        <end position="294"/>
    </location>
</feature>
<comment type="similarity">
    <text evidence="2">Belongs to the CorA metal ion transporter (MIT) (TC 1.A.35) family.</text>
</comment>
<keyword evidence="3" id="KW-0813">Transport</keyword>
<dbReference type="CDD" id="cd12821">
    <property type="entry name" value="EcCorA_ZntB-like"/>
    <property type="match status" value="1"/>
</dbReference>
<comment type="function">
    <text evidence="11">Mediates influx of magnesium ions. Alternates between open and closed states. Activated by low cytoplasmic Mg(2+) levels. Inactive when cytoplasmic Mg(2+) levels are high.</text>
</comment>
<dbReference type="GO" id="GO:0000287">
    <property type="term" value="F:magnesium ion binding"/>
    <property type="evidence" value="ECO:0007669"/>
    <property type="project" value="TreeGrafter"/>
</dbReference>
<keyword evidence="14" id="KW-1185">Reference proteome</keyword>
<dbReference type="GO" id="GO:0015095">
    <property type="term" value="F:magnesium ion transmembrane transporter activity"/>
    <property type="evidence" value="ECO:0007669"/>
    <property type="project" value="TreeGrafter"/>
</dbReference>
<sequence>MEHTFNKGRWSWHELKKFQMDEVAQYADQYHSYRKWAEETKKNVSSILRVDTSERGKEALWGSLVYFQDVEKKEGKRIFHFYLTKKHLITDNLDLSVLGSVDEEIMKKKMDEADCPVEGFMIMIGEIIHHFLEKIDEYEIRLRDLLWLIKEKNNIEILDETAKSRHELLVWQNLIIPIIEIKHGIEETFGDDVAKGIHFKRAYKRVERAYMLVNEYDKELKAMVELENTVSTHRGNEIMKTLTVLTTLFTPVAAWGAIWGMNFKNMPELDWKLGYVFSWGVIAVTTLALYIYLLKKGWMGDILRGKKKNSFFK</sequence>
<dbReference type="Pfam" id="PF01544">
    <property type="entry name" value="CorA"/>
    <property type="match status" value="1"/>
</dbReference>
<keyword evidence="8" id="KW-0406">Ion transport</keyword>
<keyword evidence="4" id="KW-1003">Cell membrane</keyword>
<comment type="caution">
    <text evidence="13">The sequence shown here is derived from an EMBL/GenBank/DDBJ whole genome shotgun (WGS) entry which is preliminary data.</text>
</comment>
<evidence type="ECO:0000256" key="10">
    <source>
        <dbReference type="ARBA" id="ARBA00034269"/>
    </source>
</evidence>
<dbReference type="GO" id="GO:0015087">
    <property type="term" value="F:cobalt ion transmembrane transporter activity"/>
    <property type="evidence" value="ECO:0007669"/>
    <property type="project" value="TreeGrafter"/>
</dbReference>
<evidence type="ECO:0000313" key="13">
    <source>
        <dbReference type="EMBL" id="OCA91983.1"/>
    </source>
</evidence>
<evidence type="ECO:0000256" key="2">
    <source>
        <dbReference type="ARBA" id="ARBA00009765"/>
    </source>
</evidence>
<keyword evidence="7 12" id="KW-1133">Transmembrane helix</keyword>
<feature type="transmembrane region" description="Helical" evidence="12">
    <location>
        <begin position="242"/>
        <end position="261"/>
    </location>
</feature>
<dbReference type="Proteomes" id="UP000092578">
    <property type="component" value="Unassembled WGS sequence"/>
</dbReference>
<dbReference type="FunFam" id="1.20.58.340:FF:000004">
    <property type="entry name" value="Magnesium transport protein CorA"/>
    <property type="match status" value="1"/>
</dbReference>
<dbReference type="GO" id="GO:0005886">
    <property type="term" value="C:plasma membrane"/>
    <property type="evidence" value="ECO:0007669"/>
    <property type="project" value="UniProtKB-SubCell"/>
</dbReference>
<evidence type="ECO:0000256" key="12">
    <source>
        <dbReference type="SAM" id="Phobius"/>
    </source>
</evidence>
<evidence type="ECO:0000256" key="1">
    <source>
        <dbReference type="ARBA" id="ARBA00004651"/>
    </source>
</evidence>
<reference evidence="14" key="1">
    <citation type="submission" date="2016-05" db="EMBL/GenBank/DDBJ databases">
        <authorList>
            <person name="Liu B."/>
            <person name="Wang J."/>
            <person name="Zhu Y."/>
            <person name="Liu G."/>
            <person name="Chen Q."/>
            <person name="Chen Z."/>
            <person name="Lan J."/>
            <person name="Che J."/>
            <person name="Ge C."/>
            <person name="Shi H."/>
            <person name="Pan Z."/>
            <person name="Liu X."/>
        </authorList>
    </citation>
    <scope>NUCLEOTIDE SEQUENCE [LARGE SCALE GENOMIC DNA]</scope>
    <source>
        <strain evidence="14">FJAT-27215</strain>
    </source>
</reference>
<dbReference type="AlphaFoldDB" id="A0A1B9B7E1"/>
<protein>
    <submittedName>
        <fullName evidence="13">Mg2+ transporter protein, CorA-like protein</fullName>
    </submittedName>
</protein>
<dbReference type="InterPro" id="IPR045863">
    <property type="entry name" value="CorA_TM1_TM2"/>
</dbReference>
<dbReference type="Gene3D" id="1.20.58.340">
    <property type="entry name" value="Magnesium transport protein CorA, transmembrane region"/>
    <property type="match status" value="2"/>
</dbReference>
<dbReference type="PANTHER" id="PTHR46494">
    <property type="entry name" value="CORA FAMILY METAL ION TRANSPORTER (EUROFUNG)"/>
    <property type="match status" value="1"/>
</dbReference>
<proteinExistence type="inferred from homology"/>
<evidence type="ECO:0000256" key="11">
    <source>
        <dbReference type="ARBA" id="ARBA00045497"/>
    </source>
</evidence>
<dbReference type="RefSeq" id="WP_065409629.1">
    <property type="nucleotide sequence ID" value="NZ_MAYT01000003.1"/>
</dbReference>
<name>A0A1B9B7E1_9BACI</name>
<dbReference type="EMBL" id="MAYT01000003">
    <property type="protein sequence ID" value="OCA91983.1"/>
    <property type="molecule type" value="Genomic_DNA"/>
</dbReference>
<evidence type="ECO:0000256" key="6">
    <source>
        <dbReference type="ARBA" id="ARBA00022842"/>
    </source>
</evidence>
<comment type="subcellular location">
    <subcellularLocation>
        <location evidence="1">Cell membrane</location>
        <topology evidence="1">Multi-pass membrane protein</topology>
    </subcellularLocation>
</comment>
<accession>A0A1B9B7E1</accession>